<dbReference type="GO" id="GO:0008270">
    <property type="term" value="F:zinc ion binding"/>
    <property type="evidence" value="ECO:0007669"/>
    <property type="project" value="UniProtKB-KW"/>
</dbReference>
<keyword evidence="1" id="KW-0479">Metal-binding</keyword>
<sequence length="376" mass="41545">MSRKMCKGKEKASVKRSRSPSPLSSTPEPPTKRSKSKAETRDCPICHEAIPLRLLAKHAELESSRVQDIIESVGQLEPIVDDFAELEPGPSIARRSATKARQSILQTTHPIIASRTPVLQTISAVKRNRKARHARLRDMTKEEDDRPTSRGARGSEVACPVCLNTIHGDQDVLDAHVDACLAHEARLEQERQVLAQMQRQAEDEAMVDVDGDTVGGYVGSVRGTGFHTRDPNSQDVEDEVDVDGDDVVLYGASQFTETDILPLHPEPNSDSSPKPVPISLPTLHPVDIDYDAAIVHAKSTQNQASLIAALENKIRQLETTRLSCRICIDPFVEPTVSTGCWHTCCRECWLRCLGSTKLCPICKRITAPTDLRRVYL</sequence>
<evidence type="ECO:0000256" key="1">
    <source>
        <dbReference type="PROSITE-ProRule" id="PRU00175"/>
    </source>
</evidence>
<feature type="domain" description="RING-type" evidence="3">
    <location>
        <begin position="324"/>
        <end position="363"/>
    </location>
</feature>
<keyword evidence="5" id="KW-1185">Reference proteome</keyword>
<dbReference type="Gene3D" id="3.30.40.10">
    <property type="entry name" value="Zinc/RING finger domain, C3HC4 (zinc finger)"/>
    <property type="match status" value="1"/>
</dbReference>
<dbReference type="Proteomes" id="UP001383192">
    <property type="component" value="Unassembled WGS sequence"/>
</dbReference>
<accession>A0AAW0E571</accession>
<dbReference type="PANTHER" id="PTHR13459:SF1">
    <property type="entry name" value="E3 UBIQUITIN-PROTEIN LIGASE RNF220 ISOFORM X1"/>
    <property type="match status" value="1"/>
</dbReference>
<proteinExistence type="predicted"/>
<keyword evidence="1" id="KW-0862">Zinc</keyword>
<dbReference type="InterPro" id="IPR052443">
    <property type="entry name" value="E3_ubiq-ligase_RNF220-like"/>
</dbReference>
<dbReference type="InterPro" id="IPR031824">
    <property type="entry name" value="RNF220_mid"/>
</dbReference>
<dbReference type="GO" id="GO:0061630">
    <property type="term" value="F:ubiquitin protein ligase activity"/>
    <property type="evidence" value="ECO:0007669"/>
    <property type="project" value="TreeGrafter"/>
</dbReference>
<name>A0AAW0E571_9AGAR</name>
<gene>
    <name evidence="4" type="ORF">VNI00_001133</name>
</gene>
<keyword evidence="1" id="KW-0863">Zinc-finger</keyword>
<dbReference type="SUPFAM" id="SSF57850">
    <property type="entry name" value="RING/U-box"/>
    <property type="match status" value="1"/>
</dbReference>
<reference evidence="4 5" key="1">
    <citation type="submission" date="2024-01" db="EMBL/GenBank/DDBJ databases">
        <title>A draft genome for a cacao thread blight-causing isolate of Paramarasmius palmivorus.</title>
        <authorList>
            <person name="Baruah I.K."/>
            <person name="Bukari Y."/>
            <person name="Amoako-Attah I."/>
            <person name="Meinhardt L.W."/>
            <person name="Bailey B.A."/>
            <person name="Cohen S.P."/>
        </authorList>
    </citation>
    <scope>NUCLEOTIDE SEQUENCE [LARGE SCALE GENOMIC DNA]</scope>
    <source>
        <strain evidence="4 5">GH-12</strain>
    </source>
</reference>
<dbReference type="Pfam" id="PF13923">
    <property type="entry name" value="zf-C3HC4_2"/>
    <property type="match status" value="1"/>
</dbReference>
<dbReference type="EMBL" id="JAYKXP010000003">
    <property type="protein sequence ID" value="KAK7060368.1"/>
    <property type="molecule type" value="Genomic_DNA"/>
</dbReference>
<evidence type="ECO:0000259" key="3">
    <source>
        <dbReference type="PROSITE" id="PS50089"/>
    </source>
</evidence>
<organism evidence="4 5">
    <name type="scientific">Paramarasmius palmivorus</name>
    <dbReference type="NCBI Taxonomy" id="297713"/>
    <lineage>
        <taxon>Eukaryota</taxon>
        <taxon>Fungi</taxon>
        <taxon>Dikarya</taxon>
        <taxon>Basidiomycota</taxon>
        <taxon>Agaricomycotina</taxon>
        <taxon>Agaricomycetes</taxon>
        <taxon>Agaricomycetidae</taxon>
        <taxon>Agaricales</taxon>
        <taxon>Marasmiineae</taxon>
        <taxon>Marasmiaceae</taxon>
        <taxon>Paramarasmius</taxon>
    </lineage>
</organism>
<dbReference type="PANTHER" id="PTHR13459">
    <property type="entry name" value="E3 UBIQUITIN-PROTEIN LIGASE RNF220 ISOFORM X1"/>
    <property type="match status" value="1"/>
</dbReference>
<dbReference type="Pfam" id="PF15926">
    <property type="entry name" value="RNF220"/>
    <property type="match status" value="1"/>
</dbReference>
<feature type="region of interest" description="Disordered" evidence="2">
    <location>
        <begin position="1"/>
        <end position="42"/>
    </location>
</feature>
<protein>
    <recommendedName>
        <fullName evidence="3">RING-type domain-containing protein</fullName>
    </recommendedName>
</protein>
<feature type="compositionally biased region" description="Basic and acidic residues" evidence="2">
    <location>
        <begin position="136"/>
        <end position="148"/>
    </location>
</feature>
<feature type="region of interest" description="Disordered" evidence="2">
    <location>
        <begin position="129"/>
        <end position="154"/>
    </location>
</feature>
<evidence type="ECO:0000313" key="4">
    <source>
        <dbReference type="EMBL" id="KAK7060368.1"/>
    </source>
</evidence>
<dbReference type="InterPro" id="IPR013083">
    <property type="entry name" value="Znf_RING/FYVE/PHD"/>
</dbReference>
<comment type="caution">
    <text evidence="4">The sequence shown here is derived from an EMBL/GenBank/DDBJ whole genome shotgun (WGS) entry which is preliminary data.</text>
</comment>
<evidence type="ECO:0000313" key="5">
    <source>
        <dbReference type="Proteomes" id="UP001383192"/>
    </source>
</evidence>
<dbReference type="InterPro" id="IPR001841">
    <property type="entry name" value="Znf_RING"/>
</dbReference>
<dbReference type="PROSITE" id="PS50089">
    <property type="entry name" value="ZF_RING_2"/>
    <property type="match status" value="1"/>
</dbReference>
<dbReference type="GO" id="GO:0016567">
    <property type="term" value="P:protein ubiquitination"/>
    <property type="evidence" value="ECO:0007669"/>
    <property type="project" value="TreeGrafter"/>
</dbReference>
<dbReference type="AlphaFoldDB" id="A0AAW0E571"/>
<evidence type="ECO:0000256" key="2">
    <source>
        <dbReference type="SAM" id="MobiDB-lite"/>
    </source>
</evidence>